<comment type="similarity">
    <text evidence="5">Belongs to the glutamate--cysteine ligase type 2 family. YbdK subfamily.</text>
</comment>
<dbReference type="Gene3D" id="3.30.590.20">
    <property type="match status" value="1"/>
</dbReference>
<reference evidence="7" key="1">
    <citation type="submission" date="2021-01" db="EMBL/GenBank/DDBJ databases">
        <title>Whole genome shotgun sequence of Planobispora rosea NBRC 15558.</title>
        <authorList>
            <person name="Komaki H."/>
            <person name="Tamura T."/>
        </authorList>
    </citation>
    <scope>NUCLEOTIDE SEQUENCE</scope>
    <source>
        <strain evidence="7">NBRC 15558</strain>
    </source>
</reference>
<evidence type="ECO:0000256" key="5">
    <source>
        <dbReference type="HAMAP-Rule" id="MF_01609"/>
    </source>
</evidence>
<comment type="function">
    <text evidence="5">ATP-dependent carboxylate-amine ligase which exhibits weak glutamate--cysteine ligase activity.</text>
</comment>
<evidence type="ECO:0000256" key="4">
    <source>
        <dbReference type="ARBA" id="ARBA00048819"/>
    </source>
</evidence>
<keyword evidence="3 5" id="KW-0067">ATP-binding</keyword>
<proteinExistence type="inferred from homology"/>
<dbReference type="NCBIfam" id="TIGR02050">
    <property type="entry name" value="gshA_cyan_rel"/>
    <property type="match status" value="1"/>
</dbReference>
<evidence type="ECO:0000313" key="8">
    <source>
        <dbReference type="Proteomes" id="UP000655044"/>
    </source>
</evidence>
<accession>A0A8J3WDE3</accession>
<evidence type="ECO:0000256" key="3">
    <source>
        <dbReference type="ARBA" id="ARBA00022840"/>
    </source>
</evidence>
<feature type="region of interest" description="Disordered" evidence="6">
    <location>
        <begin position="1"/>
        <end position="32"/>
    </location>
</feature>
<keyword evidence="1 5" id="KW-0436">Ligase</keyword>
<dbReference type="PANTHER" id="PTHR36510:SF1">
    <property type="entry name" value="GLUTAMATE--CYSTEINE LIGASE 2-RELATED"/>
    <property type="match status" value="1"/>
</dbReference>
<evidence type="ECO:0000313" key="7">
    <source>
        <dbReference type="EMBL" id="GIH85053.1"/>
    </source>
</evidence>
<dbReference type="NCBIfam" id="NF010041">
    <property type="entry name" value="PRK13517.1-1"/>
    <property type="match status" value="1"/>
</dbReference>
<sequence>MTRGRSALPWTGGGVPAGHGTGRSGPPRPGAEALPVGVEEEFFLFDPRTGRTIPRAAGVLDAVRDPDRVQREFAACQVETASSPHTDLGELQRELVRLRSELSGAARRAGCRLTACGSAPFENSATGATVTDIPRYLRIARAYGAIARGEKCCGCHVHVEVPDREEAVQVCNHLRPWFPTLLALTANSPFTAGRDSGYASWRTIAWGRWPTVGPPPLLDSAADYRATVDALVRSGVILDEAMVYWLARPSHHLPTVEVRVADVCATAEETVAYAAIVRALVTTVLHDIRSGVPAPRPVEALLEGAHWRAARDGLEGQGVDPFTGAPVPAWRLVDELMARIGPALAAAGDLPMVTERLFLLRCLGSGAARQRAVYGQRSNLQDVVAWMGRQTAPVTVCDLPLLTSQGDFSVI</sequence>
<evidence type="ECO:0000256" key="6">
    <source>
        <dbReference type="SAM" id="MobiDB-lite"/>
    </source>
</evidence>
<dbReference type="InterPro" id="IPR014746">
    <property type="entry name" value="Gln_synth/guanido_kin_cat_dom"/>
</dbReference>
<dbReference type="HAMAP" id="MF_01609">
    <property type="entry name" value="Glu_cys_ligase_2"/>
    <property type="match status" value="1"/>
</dbReference>
<evidence type="ECO:0000256" key="2">
    <source>
        <dbReference type="ARBA" id="ARBA00022741"/>
    </source>
</evidence>
<dbReference type="Pfam" id="PF04107">
    <property type="entry name" value="GCS2"/>
    <property type="match status" value="1"/>
</dbReference>
<dbReference type="EC" id="6.3.2.2" evidence="5"/>
<dbReference type="AlphaFoldDB" id="A0A8J3WDE3"/>
<dbReference type="GO" id="GO:0042398">
    <property type="term" value="P:modified amino acid biosynthetic process"/>
    <property type="evidence" value="ECO:0007669"/>
    <property type="project" value="InterPro"/>
</dbReference>
<organism evidence="7 8">
    <name type="scientific">Planobispora rosea</name>
    <dbReference type="NCBI Taxonomy" id="35762"/>
    <lineage>
        <taxon>Bacteria</taxon>
        <taxon>Bacillati</taxon>
        <taxon>Actinomycetota</taxon>
        <taxon>Actinomycetes</taxon>
        <taxon>Streptosporangiales</taxon>
        <taxon>Streptosporangiaceae</taxon>
        <taxon>Planobispora</taxon>
    </lineage>
</organism>
<comment type="catalytic activity">
    <reaction evidence="4 5">
        <text>L-cysteine + L-glutamate + ATP = gamma-L-glutamyl-L-cysteine + ADP + phosphate + H(+)</text>
        <dbReference type="Rhea" id="RHEA:13285"/>
        <dbReference type="ChEBI" id="CHEBI:15378"/>
        <dbReference type="ChEBI" id="CHEBI:29985"/>
        <dbReference type="ChEBI" id="CHEBI:30616"/>
        <dbReference type="ChEBI" id="CHEBI:35235"/>
        <dbReference type="ChEBI" id="CHEBI:43474"/>
        <dbReference type="ChEBI" id="CHEBI:58173"/>
        <dbReference type="ChEBI" id="CHEBI:456216"/>
        <dbReference type="EC" id="6.3.2.2"/>
    </reaction>
</comment>
<comment type="caution">
    <text evidence="7">The sequence shown here is derived from an EMBL/GenBank/DDBJ whole genome shotgun (WGS) entry which is preliminary data.</text>
</comment>
<dbReference type="InterPro" id="IPR006336">
    <property type="entry name" value="GCS2"/>
</dbReference>
<protein>
    <recommendedName>
        <fullName evidence="5">Putative glutamate--cysteine ligase 2</fullName>
        <ecNumber evidence="5">6.3.2.2</ecNumber>
    </recommendedName>
    <alternativeName>
        <fullName evidence="5">Gamma-glutamylcysteine synthetase 2</fullName>
        <shortName evidence="5">GCS 2</shortName>
        <shortName evidence="5">Gamma-GCS 2</shortName>
    </alternativeName>
</protein>
<dbReference type="SUPFAM" id="SSF55931">
    <property type="entry name" value="Glutamine synthetase/guanido kinase"/>
    <property type="match status" value="1"/>
</dbReference>
<keyword evidence="2 5" id="KW-0547">Nucleotide-binding</keyword>
<feature type="compositionally biased region" description="Gly residues" evidence="6">
    <location>
        <begin position="11"/>
        <end position="23"/>
    </location>
</feature>
<name>A0A8J3WDE3_PLARO</name>
<dbReference type="EMBL" id="BOOI01000031">
    <property type="protein sequence ID" value="GIH85053.1"/>
    <property type="molecule type" value="Genomic_DNA"/>
</dbReference>
<dbReference type="GO" id="GO:0004357">
    <property type="term" value="F:glutamate-cysteine ligase activity"/>
    <property type="evidence" value="ECO:0007669"/>
    <property type="project" value="UniProtKB-EC"/>
</dbReference>
<dbReference type="Proteomes" id="UP000655044">
    <property type="component" value="Unassembled WGS sequence"/>
</dbReference>
<dbReference type="GO" id="GO:0005524">
    <property type="term" value="F:ATP binding"/>
    <property type="evidence" value="ECO:0007669"/>
    <property type="project" value="UniProtKB-KW"/>
</dbReference>
<dbReference type="InterPro" id="IPR011793">
    <property type="entry name" value="YbdK"/>
</dbReference>
<evidence type="ECO:0000256" key="1">
    <source>
        <dbReference type="ARBA" id="ARBA00022598"/>
    </source>
</evidence>
<dbReference type="PANTHER" id="PTHR36510">
    <property type="entry name" value="GLUTAMATE--CYSTEINE LIGASE 2-RELATED"/>
    <property type="match status" value="1"/>
</dbReference>
<gene>
    <name evidence="7" type="ORF">Pro02_34610</name>
</gene>
<keyword evidence="8" id="KW-1185">Reference proteome</keyword>
<dbReference type="InterPro" id="IPR050141">
    <property type="entry name" value="GCL_type2/YbdK_subfam"/>
</dbReference>